<sequence>MGQTPCARECDRHGWGSAQRFLRAYAETARLIGEEVSLTDRQFRRWRQPFPPRPRPRAWRVLHAMFGLSPLHLGFPGPAPVSQPDEGEIVKRRAFVAGTVGATTGLAVTAPVVAGAVGTAHVAELRDGLRSLVNLDASYGGGDLLQLGLRHLQRVRRVISTASYSQSIGRELQLISGESAAVCAWLFYDAGDRERAHGYRGEALSVARLLNDEELEIEVLAGMSLQALVERRPREGYDLARAAGQRARELDIPVLVSLTATREARALAQMRQSAAANRAMAEAMRTADRAKGRPAPAWTSFYGPAELNWVQGLLYVEAGKHKAAVPYLRASVAHEDRTTHGRNWTLSRLTLARSLAFAGEVEEAAGQAMSTLDHVSELNSGRVRARLAEVRSALAPADTAPAREAIEAITGYLG</sequence>
<dbReference type="EMBL" id="JAVREN010000036">
    <property type="protein sequence ID" value="MDT0309368.1"/>
    <property type="molecule type" value="Genomic_DNA"/>
</dbReference>
<accession>A0ABU2LDW6</accession>
<reference evidence="2" key="1">
    <citation type="submission" date="2023-07" db="EMBL/GenBank/DDBJ databases">
        <title>30 novel species of actinomycetes from the DSMZ collection.</title>
        <authorList>
            <person name="Nouioui I."/>
        </authorList>
    </citation>
    <scope>NUCLEOTIDE SEQUENCE [LARGE SCALE GENOMIC DNA]</scope>
    <source>
        <strain evidence="2">DSM 44917</strain>
    </source>
</reference>
<evidence type="ECO:0008006" key="3">
    <source>
        <dbReference type="Google" id="ProtNLM"/>
    </source>
</evidence>
<evidence type="ECO:0000313" key="1">
    <source>
        <dbReference type="EMBL" id="MDT0309368.1"/>
    </source>
</evidence>
<gene>
    <name evidence="1" type="ORF">RM780_20735</name>
</gene>
<proteinExistence type="predicted"/>
<name>A0ABU2LDW6_9ACTN</name>
<organism evidence="1 2">
    <name type="scientific">Streptomyces boetiae</name>
    <dbReference type="NCBI Taxonomy" id="3075541"/>
    <lineage>
        <taxon>Bacteria</taxon>
        <taxon>Bacillati</taxon>
        <taxon>Actinomycetota</taxon>
        <taxon>Actinomycetes</taxon>
        <taxon>Kitasatosporales</taxon>
        <taxon>Streptomycetaceae</taxon>
        <taxon>Streptomyces</taxon>
    </lineage>
</organism>
<protein>
    <recommendedName>
        <fullName evidence="3">Transcriptional regulator</fullName>
    </recommendedName>
</protein>
<comment type="caution">
    <text evidence="1">The sequence shown here is derived from an EMBL/GenBank/DDBJ whole genome shotgun (WGS) entry which is preliminary data.</text>
</comment>
<dbReference type="RefSeq" id="WP_311632329.1">
    <property type="nucleotide sequence ID" value="NZ_JAVREN010000036.1"/>
</dbReference>
<dbReference type="Proteomes" id="UP001183388">
    <property type="component" value="Unassembled WGS sequence"/>
</dbReference>
<keyword evidence="2" id="KW-1185">Reference proteome</keyword>
<evidence type="ECO:0000313" key="2">
    <source>
        <dbReference type="Proteomes" id="UP001183388"/>
    </source>
</evidence>